<evidence type="ECO:0000256" key="2">
    <source>
        <dbReference type="PROSITE-ProRule" id="PRU10007"/>
    </source>
</evidence>
<dbReference type="EMBL" id="JBBKZV010000013">
    <property type="protein sequence ID" value="MEJ8824432.1"/>
    <property type="molecule type" value="Genomic_DNA"/>
</dbReference>
<accession>A0ABU8W310</accession>
<reference evidence="5 6" key="1">
    <citation type="submission" date="2024-03" db="EMBL/GenBank/DDBJ databases">
        <title>Novel species of the genus Variovorax.</title>
        <authorList>
            <person name="Liu Q."/>
            <person name="Xin Y.-H."/>
        </authorList>
    </citation>
    <scope>NUCLEOTIDE SEQUENCE [LARGE SCALE GENOMIC DNA]</scope>
    <source>
        <strain evidence="5 6">KACC 18501</strain>
    </source>
</reference>
<name>A0ABU8W310_9BURK</name>
<evidence type="ECO:0000313" key="6">
    <source>
        <dbReference type="Proteomes" id="UP001363010"/>
    </source>
</evidence>
<sequence>MSTDSIDWHQRAAALRPDGRAFIDGRRIGAHDGRTFPSVNPATGVELARIAACSAPDVGLAVEGARRAFKARSWAGLAPAERKSVMLKWVDLIRSHLEELALLETLDNGKPIAESLRVDVPSCAAAIQWYAECIDKLYDEVAPNGDGNLVTVTREPVGVVAAIVPWNYPLIIASWKLGPALAAGNSVILKPAEHTSLSALRLGDLAYEAGLPPGVLSVVPGLGHEAGAALGLHPDVDAIAFTGSTAIGRKYLEYAARSNLKRVGLELGGKSPHIVTADCDLDRATMYAAYGIWYNQGETCNAGSRLLVQREIQPAFTLRLREWAARLQPGDPLDPATQMGALVSGEHCDRVMDYVTLGQREGARLLIGGAPQRADSGGWYLGPTLLGDVRNDMRVAREEIFGPVAVMIAFDSLDEAIDIANDSDYGLAAAVWCRDISKAHRAARRLRAGTVWINGYDHTSINAPFGGYKQSGHGRDKSLHAFDKYTELKTTWIELQ</sequence>
<dbReference type="InterPro" id="IPR016163">
    <property type="entry name" value="Ald_DH_C"/>
</dbReference>
<dbReference type="PANTHER" id="PTHR11699">
    <property type="entry name" value="ALDEHYDE DEHYDROGENASE-RELATED"/>
    <property type="match status" value="1"/>
</dbReference>
<dbReference type="Gene3D" id="3.40.309.10">
    <property type="entry name" value="Aldehyde Dehydrogenase, Chain A, domain 2"/>
    <property type="match status" value="1"/>
</dbReference>
<dbReference type="Pfam" id="PF00171">
    <property type="entry name" value="Aldedh"/>
    <property type="match status" value="1"/>
</dbReference>
<organism evidence="5 6">
    <name type="scientific">Variovorax humicola</name>
    <dbReference type="NCBI Taxonomy" id="1769758"/>
    <lineage>
        <taxon>Bacteria</taxon>
        <taxon>Pseudomonadati</taxon>
        <taxon>Pseudomonadota</taxon>
        <taxon>Betaproteobacteria</taxon>
        <taxon>Burkholderiales</taxon>
        <taxon>Comamonadaceae</taxon>
        <taxon>Variovorax</taxon>
    </lineage>
</organism>
<dbReference type="InterPro" id="IPR015590">
    <property type="entry name" value="Aldehyde_DH_dom"/>
</dbReference>
<dbReference type="Proteomes" id="UP001363010">
    <property type="component" value="Unassembled WGS sequence"/>
</dbReference>
<evidence type="ECO:0000256" key="1">
    <source>
        <dbReference type="ARBA" id="ARBA00023002"/>
    </source>
</evidence>
<dbReference type="SUPFAM" id="SSF53720">
    <property type="entry name" value="ALDH-like"/>
    <property type="match status" value="1"/>
</dbReference>
<proteinExistence type="inferred from homology"/>
<dbReference type="Gene3D" id="3.40.605.10">
    <property type="entry name" value="Aldehyde Dehydrogenase, Chain A, domain 1"/>
    <property type="match status" value="1"/>
</dbReference>
<comment type="similarity">
    <text evidence="3">Belongs to the aldehyde dehydrogenase family.</text>
</comment>
<protein>
    <submittedName>
        <fullName evidence="5">Aldehyde dehydrogenase</fullName>
    </submittedName>
</protein>
<keyword evidence="6" id="KW-1185">Reference proteome</keyword>
<evidence type="ECO:0000256" key="3">
    <source>
        <dbReference type="RuleBase" id="RU003345"/>
    </source>
</evidence>
<dbReference type="CDD" id="cd07112">
    <property type="entry name" value="ALDH_GABALDH-PuuC"/>
    <property type="match status" value="1"/>
</dbReference>
<gene>
    <name evidence="5" type="ORF">WKW80_20720</name>
</gene>
<evidence type="ECO:0000259" key="4">
    <source>
        <dbReference type="Pfam" id="PF00171"/>
    </source>
</evidence>
<feature type="active site" evidence="2">
    <location>
        <position position="266"/>
    </location>
</feature>
<dbReference type="PROSITE" id="PS00687">
    <property type="entry name" value="ALDEHYDE_DEHYDR_GLU"/>
    <property type="match status" value="1"/>
</dbReference>
<dbReference type="InterPro" id="IPR016162">
    <property type="entry name" value="Ald_DH_N"/>
</dbReference>
<dbReference type="InterPro" id="IPR016161">
    <property type="entry name" value="Ald_DH/histidinol_DH"/>
</dbReference>
<dbReference type="RefSeq" id="WP_340365455.1">
    <property type="nucleotide sequence ID" value="NZ_JBBKZV010000013.1"/>
</dbReference>
<evidence type="ECO:0000313" key="5">
    <source>
        <dbReference type="EMBL" id="MEJ8824432.1"/>
    </source>
</evidence>
<comment type="caution">
    <text evidence="5">The sequence shown here is derived from an EMBL/GenBank/DDBJ whole genome shotgun (WGS) entry which is preliminary data.</text>
</comment>
<feature type="domain" description="Aldehyde dehydrogenase" evidence="4">
    <location>
        <begin position="32"/>
        <end position="490"/>
    </location>
</feature>
<keyword evidence="1 3" id="KW-0560">Oxidoreductase</keyword>
<dbReference type="InterPro" id="IPR029510">
    <property type="entry name" value="Ald_DH_CS_GLU"/>
</dbReference>